<dbReference type="eggNOG" id="ENOG502S5HH">
    <property type="taxonomic scope" value="Eukaryota"/>
</dbReference>
<dbReference type="InParanoid" id="A0A067R021"/>
<comment type="similarity">
    <text evidence="1">Belongs to the TMEM121 family.</text>
</comment>
<gene>
    <name evidence="4" type="ORF">L798_13582</name>
</gene>
<evidence type="ECO:0000256" key="3">
    <source>
        <dbReference type="SAM" id="Phobius"/>
    </source>
</evidence>
<evidence type="ECO:0000313" key="4">
    <source>
        <dbReference type="EMBL" id="KDR12049.1"/>
    </source>
</evidence>
<feature type="transmembrane region" description="Helical" evidence="3">
    <location>
        <begin position="152"/>
        <end position="173"/>
    </location>
</feature>
<keyword evidence="3" id="KW-0472">Membrane</keyword>
<dbReference type="STRING" id="136037.A0A067R021"/>
<feature type="transmembrane region" description="Helical" evidence="3">
    <location>
        <begin position="226"/>
        <end position="245"/>
    </location>
</feature>
<name>A0A067R021_ZOONE</name>
<feature type="compositionally biased region" description="Polar residues" evidence="2">
    <location>
        <begin position="328"/>
        <end position="340"/>
    </location>
</feature>
<dbReference type="Proteomes" id="UP000027135">
    <property type="component" value="Unassembled WGS sequence"/>
</dbReference>
<sequence>MQAESVMASETDSNPVWCCLPKKMVLHVMDATFMTLLLVVQGTILNYYLVRQYSNTVFPYFWFLADFACLFAFLGTLTIAYQYLTASEDVSIQDRVYRYSPKQVFGSKFPTSKLGVLPLSYVSWLFYTGILLSKVMMIFKSEIPDKLINHEVFGPQLLQVTIATSGVIFLLLVEGHNWAPRDSPRYTYVTSLCAKTGIEILDTVNLLALLLVNETKMVLTFTLENIVLILCSFNFILPTLAVYKLSLSDLISERLSLPLKIVYNLLHLCLIDIPYLVVRLYLWVSYGNNASIFLMKNVFGIVFVLRGIYPDFEELVRRHCSFEETHRTGSNGYLPGTTSDDQIEMETLNPKPTTPPENTKEHPKNV</sequence>
<keyword evidence="3" id="KW-0812">Transmembrane</keyword>
<dbReference type="AlphaFoldDB" id="A0A067R021"/>
<keyword evidence="3" id="KW-1133">Transmembrane helix</keyword>
<feature type="transmembrane region" description="Helical" evidence="3">
    <location>
        <begin position="121"/>
        <end position="140"/>
    </location>
</feature>
<evidence type="ECO:0000256" key="1">
    <source>
        <dbReference type="ARBA" id="ARBA00007711"/>
    </source>
</evidence>
<protein>
    <recommendedName>
        <fullName evidence="6">Cat eye syndrome critical region protein 6-like protein</fullName>
    </recommendedName>
</protein>
<feature type="transmembrane region" description="Helical" evidence="3">
    <location>
        <begin position="31"/>
        <end position="49"/>
    </location>
</feature>
<dbReference type="InterPro" id="IPR026624">
    <property type="entry name" value="CECR6"/>
</dbReference>
<dbReference type="OrthoDB" id="5964337at2759"/>
<feature type="transmembrane region" description="Helical" evidence="3">
    <location>
        <begin position="265"/>
        <end position="284"/>
    </location>
</feature>
<dbReference type="Pfam" id="PF14997">
    <property type="entry name" value="CECR6_TMEM121"/>
    <property type="match status" value="1"/>
</dbReference>
<dbReference type="EMBL" id="KK853050">
    <property type="protein sequence ID" value="KDR12049.1"/>
    <property type="molecule type" value="Genomic_DNA"/>
</dbReference>
<feature type="transmembrane region" description="Helical" evidence="3">
    <location>
        <begin position="290"/>
        <end position="309"/>
    </location>
</feature>
<accession>A0A067R021</accession>
<dbReference type="OMA" id="HNEAHNS"/>
<dbReference type="PANTHER" id="PTHR47399:SF1">
    <property type="entry name" value="TRANSMEMBRANE PROTEIN 121B"/>
    <property type="match status" value="1"/>
</dbReference>
<dbReference type="InterPro" id="IPR032776">
    <property type="entry name" value="CECR6/TMEM121"/>
</dbReference>
<reference evidence="4 5" key="1">
    <citation type="journal article" date="2014" name="Nat. Commun.">
        <title>Molecular traces of alternative social organization in a termite genome.</title>
        <authorList>
            <person name="Terrapon N."/>
            <person name="Li C."/>
            <person name="Robertson H.M."/>
            <person name="Ji L."/>
            <person name="Meng X."/>
            <person name="Booth W."/>
            <person name="Chen Z."/>
            <person name="Childers C.P."/>
            <person name="Glastad K.M."/>
            <person name="Gokhale K."/>
            <person name="Gowin J."/>
            <person name="Gronenberg W."/>
            <person name="Hermansen R.A."/>
            <person name="Hu H."/>
            <person name="Hunt B.G."/>
            <person name="Huylmans A.K."/>
            <person name="Khalil S.M."/>
            <person name="Mitchell R.D."/>
            <person name="Munoz-Torres M.C."/>
            <person name="Mustard J.A."/>
            <person name="Pan H."/>
            <person name="Reese J.T."/>
            <person name="Scharf M.E."/>
            <person name="Sun F."/>
            <person name="Vogel H."/>
            <person name="Xiao J."/>
            <person name="Yang W."/>
            <person name="Yang Z."/>
            <person name="Yang Z."/>
            <person name="Zhou J."/>
            <person name="Zhu J."/>
            <person name="Brent C.S."/>
            <person name="Elsik C.G."/>
            <person name="Goodisman M.A."/>
            <person name="Liberles D.A."/>
            <person name="Roe R.M."/>
            <person name="Vargo E.L."/>
            <person name="Vilcinskas A."/>
            <person name="Wang J."/>
            <person name="Bornberg-Bauer E."/>
            <person name="Korb J."/>
            <person name="Zhang G."/>
            <person name="Liebig J."/>
        </authorList>
    </citation>
    <scope>NUCLEOTIDE SEQUENCE [LARGE SCALE GENOMIC DNA]</scope>
    <source>
        <tissue evidence="4">Whole organism</tissue>
    </source>
</reference>
<organism evidence="4 5">
    <name type="scientific">Zootermopsis nevadensis</name>
    <name type="common">Dampwood termite</name>
    <dbReference type="NCBI Taxonomy" id="136037"/>
    <lineage>
        <taxon>Eukaryota</taxon>
        <taxon>Metazoa</taxon>
        <taxon>Ecdysozoa</taxon>
        <taxon>Arthropoda</taxon>
        <taxon>Hexapoda</taxon>
        <taxon>Insecta</taxon>
        <taxon>Pterygota</taxon>
        <taxon>Neoptera</taxon>
        <taxon>Polyneoptera</taxon>
        <taxon>Dictyoptera</taxon>
        <taxon>Blattodea</taxon>
        <taxon>Blattoidea</taxon>
        <taxon>Termitoidae</taxon>
        <taxon>Termopsidae</taxon>
        <taxon>Zootermopsis</taxon>
    </lineage>
</organism>
<keyword evidence="5" id="KW-1185">Reference proteome</keyword>
<feature type="region of interest" description="Disordered" evidence="2">
    <location>
        <begin position="327"/>
        <end position="366"/>
    </location>
</feature>
<dbReference type="PANTHER" id="PTHR47399">
    <property type="entry name" value="TRANSMEMBRANE PROTEIN 121B"/>
    <property type="match status" value="1"/>
</dbReference>
<evidence type="ECO:0000256" key="2">
    <source>
        <dbReference type="SAM" id="MobiDB-lite"/>
    </source>
</evidence>
<evidence type="ECO:0008006" key="6">
    <source>
        <dbReference type="Google" id="ProtNLM"/>
    </source>
</evidence>
<evidence type="ECO:0000313" key="5">
    <source>
        <dbReference type="Proteomes" id="UP000027135"/>
    </source>
</evidence>
<feature type="transmembrane region" description="Helical" evidence="3">
    <location>
        <begin position="61"/>
        <end position="84"/>
    </location>
</feature>
<proteinExistence type="inferred from homology"/>